<protein>
    <submittedName>
        <fullName evidence="1">Uncharacterized protein</fullName>
    </submittedName>
</protein>
<gene>
    <name evidence="1" type="ORF">LEP1GSC133_2239</name>
</gene>
<proteinExistence type="predicted"/>
<name>M6WN50_LEPBO</name>
<evidence type="ECO:0000313" key="1">
    <source>
        <dbReference type="EMBL" id="EMO63203.1"/>
    </source>
</evidence>
<reference evidence="1 2" key="1">
    <citation type="submission" date="2013-01" db="EMBL/GenBank/DDBJ databases">
        <authorList>
            <person name="Harkins D.M."/>
            <person name="Durkin A.S."/>
            <person name="Brinkac L.M."/>
            <person name="Haft D.H."/>
            <person name="Selengut J.D."/>
            <person name="Sanka R."/>
            <person name="DePew J."/>
            <person name="Purushe J."/>
            <person name="Picardeau M."/>
            <person name="Werts C."/>
            <person name="Goarant C."/>
            <person name="Vinetz J.M."/>
            <person name="Sutton G.G."/>
            <person name="Nierman W.C."/>
            <person name="Fouts D.E."/>
        </authorList>
    </citation>
    <scope>NUCLEOTIDE SEQUENCE [LARGE SCALE GENOMIC DNA]</scope>
    <source>
        <strain evidence="1 2">200901868</strain>
    </source>
</reference>
<sequence>MTPQAKTDLFIIQRKILALRKHFNDLELDSHKQYEAMNLYLMLESIPSFQIPFFRKE</sequence>
<evidence type="ECO:0000313" key="2">
    <source>
        <dbReference type="Proteomes" id="UP000012159"/>
    </source>
</evidence>
<accession>M6WN50</accession>
<comment type="caution">
    <text evidence="1">The sequence shown here is derived from an EMBL/GenBank/DDBJ whole genome shotgun (WGS) entry which is preliminary data.</text>
</comment>
<dbReference type="Proteomes" id="UP000012159">
    <property type="component" value="Unassembled WGS sequence"/>
</dbReference>
<organism evidence="1 2">
    <name type="scientific">Leptospira borgpetersenii serovar Pomona str. 200901868</name>
    <dbReference type="NCBI Taxonomy" id="1192866"/>
    <lineage>
        <taxon>Bacteria</taxon>
        <taxon>Pseudomonadati</taxon>
        <taxon>Spirochaetota</taxon>
        <taxon>Spirochaetia</taxon>
        <taxon>Leptospirales</taxon>
        <taxon>Leptospiraceae</taxon>
        <taxon>Leptospira</taxon>
    </lineage>
</organism>
<dbReference type="STRING" id="1192866.LEP1GSC133_2239"/>
<dbReference type="AlphaFoldDB" id="M6WN50"/>
<dbReference type="EMBL" id="AKWF02000057">
    <property type="protein sequence ID" value="EMO63203.1"/>
    <property type="molecule type" value="Genomic_DNA"/>
</dbReference>